<dbReference type="InterPro" id="IPR009057">
    <property type="entry name" value="Homeodomain-like_sf"/>
</dbReference>
<dbReference type="PANTHER" id="PTHR43280:SF34">
    <property type="entry name" value="ARAC-FAMILY TRANSCRIPTIONAL REGULATOR"/>
    <property type="match status" value="1"/>
</dbReference>
<dbReference type="InterPro" id="IPR011051">
    <property type="entry name" value="RmlC_Cupin_sf"/>
</dbReference>
<dbReference type="Pfam" id="PF12833">
    <property type="entry name" value="HTH_18"/>
    <property type="match status" value="1"/>
</dbReference>
<dbReference type="SMART" id="SM00342">
    <property type="entry name" value="HTH_ARAC"/>
    <property type="match status" value="1"/>
</dbReference>
<dbReference type="PROSITE" id="PS01124">
    <property type="entry name" value="HTH_ARAC_FAMILY_2"/>
    <property type="match status" value="1"/>
</dbReference>
<sequence>MKPQHLNIINVESQSFSVRKDFYANINNRWHYHKQIELITFHKGTGTQFVGDNIRNFGPGDVVLIGSDLPHYWKYDSCFLNDKENHEPYSTVIHFFDNFLGDRFLMLPESSSLRSLMELAKRGILIKAKDATAIAAKIESVYNSQGIVRIIQLLDCLNAISKMPEHTILASIGFKQDFKEYENERMDNIYNFVISNFKNKIELEEVASIAGMSVSSFCRYFKTRTGKTFMNFLADMRVGYACKLILDNKLNMKNICHESGFNNFSCLHKNFKTITGMTPKDYRQQHNIK</sequence>
<keyword evidence="1" id="KW-0805">Transcription regulation</keyword>
<dbReference type="InterPro" id="IPR018060">
    <property type="entry name" value="HTH_AraC"/>
</dbReference>
<dbReference type="GO" id="GO:0003700">
    <property type="term" value="F:DNA-binding transcription factor activity"/>
    <property type="evidence" value="ECO:0007669"/>
    <property type="project" value="InterPro"/>
</dbReference>
<dbReference type="Proteomes" id="UP000274046">
    <property type="component" value="Unassembled WGS sequence"/>
</dbReference>
<name>A0A3N0C2E0_9SPHI</name>
<gene>
    <name evidence="5" type="ORF">D7004_01695</name>
</gene>
<keyword evidence="2" id="KW-0238">DNA-binding</keyword>
<evidence type="ECO:0000256" key="3">
    <source>
        <dbReference type="ARBA" id="ARBA00023163"/>
    </source>
</evidence>
<dbReference type="AlphaFoldDB" id="A0A3N0C2E0"/>
<dbReference type="PANTHER" id="PTHR43280">
    <property type="entry name" value="ARAC-FAMILY TRANSCRIPTIONAL REGULATOR"/>
    <property type="match status" value="1"/>
</dbReference>
<dbReference type="PROSITE" id="PS00041">
    <property type="entry name" value="HTH_ARAC_FAMILY_1"/>
    <property type="match status" value="1"/>
</dbReference>
<reference evidence="5 6" key="1">
    <citation type="submission" date="2018-10" db="EMBL/GenBank/DDBJ databases">
        <title>Genome sequencing of Pedobacter jejuensis TNB23.</title>
        <authorList>
            <person name="Cho Y.-J."/>
            <person name="Cho A."/>
            <person name="Kim O.-S."/>
        </authorList>
    </citation>
    <scope>NUCLEOTIDE SEQUENCE [LARGE SCALE GENOMIC DNA]</scope>
    <source>
        <strain evidence="5 6">TNB23</strain>
    </source>
</reference>
<evidence type="ECO:0000259" key="4">
    <source>
        <dbReference type="PROSITE" id="PS01124"/>
    </source>
</evidence>
<dbReference type="Gene3D" id="2.60.120.10">
    <property type="entry name" value="Jelly Rolls"/>
    <property type="match status" value="1"/>
</dbReference>
<dbReference type="Pfam" id="PF02311">
    <property type="entry name" value="AraC_binding"/>
    <property type="match status" value="1"/>
</dbReference>
<dbReference type="SUPFAM" id="SSF46689">
    <property type="entry name" value="Homeodomain-like"/>
    <property type="match status" value="2"/>
</dbReference>
<dbReference type="InterPro" id="IPR014710">
    <property type="entry name" value="RmlC-like_jellyroll"/>
</dbReference>
<feature type="domain" description="HTH araC/xylS-type" evidence="4">
    <location>
        <begin position="187"/>
        <end position="285"/>
    </location>
</feature>
<dbReference type="RefSeq" id="WP_123204140.1">
    <property type="nucleotide sequence ID" value="NZ_RBEE01000002.1"/>
</dbReference>
<accession>A0A3N0C2E0</accession>
<evidence type="ECO:0000313" key="6">
    <source>
        <dbReference type="Proteomes" id="UP000274046"/>
    </source>
</evidence>
<dbReference type="GO" id="GO:0043565">
    <property type="term" value="F:sequence-specific DNA binding"/>
    <property type="evidence" value="ECO:0007669"/>
    <property type="project" value="InterPro"/>
</dbReference>
<organism evidence="5 6">
    <name type="scientific">Pedobacter jejuensis</name>
    <dbReference type="NCBI Taxonomy" id="1268550"/>
    <lineage>
        <taxon>Bacteria</taxon>
        <taxon>Pseudomonadati</taxon>
        <taxon>Bacteroidota</taxon>
        <taxon>Sphingobacteriia</taxon>
        <taxon>Sphingobacteriales</taxon>
        <taxon>Sphingobacteriaceae</taxon>
        <taxon>Pedobacter</taxon>
    </lineage>
</organism>
<evidence type="ECO:0000313" key="5">
    <source>
        <dbReference type="EMBL" id="RNL56629.1"/>
    </source>
</evidence>
<dbReference type="Gene3D" id="1.10.10.60">
    <property type="entry name" value="Homeodomain-like"/>
    <property type="match status" value="2"/>
</dbReference>
<evidence type="ECO:0000256" key="2">
    <source>
        <dbReference type="ARBA" id="ARBA00023125"/>
    </source>
</evidence>
<keyword evidence="3" id="KW-0804">Transcription</keyword>
<dbReference type="OrthoDB" id="9787988at2"/>
<dbReference type="InterPro" id="IPR003313">
    <property type="entry name" value="AraC-bd"/>
</dbReference>
<dbReference type="EMBL" id="RBEE01000002">
    <property type="protein sequence ID" value="RNL56629.1"/>
    <property type="molecule type" value="Genomic_DNA"/>
</dbReference>
<proteinExistence type="predicted"/>
<keyword evidence="6" id="KW-1185">Reference proteome</keyword>
<dbReference type="SUPFAM" id="SSF51182">
    <property type="entry name" value="RmlC-like cupins"/>
    <property type="match status" value="1"/>
</dbReference>
<protein>
    <submittedName>
        <fullName evidence="5">AraC family transcriptional regulator</fullName>
    </submittedName>
</protein>
<comment type="caution">
    <text evidence="5">The sequence shown here is derived from an EMBL/GenBank/DDBJ whole genome shotgun (WGS) entry which is preliminary data.</text>
</comment>
<dbReference type="InterPro" id="IPR018062">
    <property type="entry name" value="HTH_AraC-typ_CS"/>
</dbReference>
<evidence type="ECO:0000256" key="1">
    <source>
        <dbReference type="ARBA" id="ARBA00023015"/>
    </source>
</evidence>